<keyword evidence="4" id="KW-1003">Cell membrane</keyword>
<evidence type="ECO:0000256" key="1">
    <source>
        <dbReference type="ARBA" id="ARBA00004429"/>
    </source>
</evidence>
<dbReference type="InterPro" id="IPR042094">
    <property type="entry name" value="T2SS_GspF_sf"/>
</dbReference>
<evidence type="ECO:0000256" key="3">
    <source>
        <dbReference type="ARBA" id="ARBA00022448"/>
    </source>
</evidence>
<protein>
    <submittedName>
        <fullName evidence="13">Type IV pilus assembly protein PilC</fullName>
    </submittedName>
</protein>
<dbReference type="InterPro" id="IPR001992">
    <property type="entry name" value="T2SS_GspF/T4SS_PilC_CS"/>
</dbReference>
<comment type="subcellular location">
    <subcellularLocation>
        <location evidence="1">Cell inner membrane</location>
        <topology evidence="1">Multi-pass membrane protein</topology>
    </subcellularLocation>
    <subcellularLocation>
        <location evidence="9">Cell membrane</location>
        <topology evidence="9">Multi-pass membrane protein</topology>
    </subcellularLocation>
</comment>
<keyword evidence="8 11" id="KW-0472">Membrane</keyword>
<dbReference type="Pfam" id="PF00482">
    <property type="entry name" value="T2SSF"/>
    <property type="match status" value="2"/>
</dbReference>
<evidence type="ECO:0000256" key="4">
    <source>
        <dbReference type="ARBA" id="ARBA00022475"/>
    </source>
</evidence>
<evidence type="ECO:0000256" key="6">
    <source>
        <dbReference type="ARBA" id="ARBA00022692"/>
    </source>
</evidence>
<reference evidence="13 14" key="1">
    <citation type="submission" date="2018-03" db="EMBL/GenBank/DDBJ databases">
        <title>Genomic Encyclopedia of Type Strains, Phase III (KMG-III): the genomes of soil and plant-associated and newly described type strains.</title>
        <authorList>
            <person name="Whitman W."/>
        </authorList>
    </citation>
    <scope>NUCLEOTIDE SEQUENCE [LARGE SCALE GENOMIC DNA]</scope>
    <source>
        <strain evidence="13 14">CGMCC 1.07653</strain>
    </source>
</reference>
<dbReference type="OrthoDB" id="9805682at2"/>
<evidence type="ECO:0000256" key="9">
    <source>
        <dbReference type="RuleBase" id="RU003923"/>
    </source>
</evidence>
<keyword evidence="7 11" id="KW-1133">Transmembrane helix</keyword>
<feature type="transmembrane region" description="Helical" evidence="11">
    <location>
        <begin position="169"/>
        <end position="193"/>
    </location>
</feature>
<name>A0A2P8HCM4_9BACI</name>
<evidence type="ECO:0000256" key="11">
    <source>
        <dbReference type="SAM" id="Phobius"/>
    </source>
</evidence>
<keyword evidence="3 9" id="KW-0813">Transport</keyword>
<comment type="similarity">
    <text evidence="2 9">Belongs to the GSP F family.</text>
</comment>
<evidence type="ECO:0000256" key="8">
    <source>
        <dbReference type="ARBA" id="ARBA00023136"/>
    </source>
</evidence>
<keyword evidence="5" id="KW-0997">Cell inner membrane</keyword>
<dbReference type="Gene3D" id="1.20.81.30">
    <property type="entry name" value="Type II secretion system (T2SS), domain F"/>
    <property type="match status" value="2"/>
</dbReference>
<evidence type="ECO:0000313" key="14">
    <source>
        <dbReference type="Proteomes" id="UP000242310"/>
    </source>
</evidence>
<evidence type="ECO:0000256" key="10">
    <source>
        <dbReference type="SAM" id="MobiDB-lite"/>
    </source>
</evidence>
<evidence type="ECO:0000256" key="2">
    <source>
        <dbReference type="ARBA" id="ARBA00005745"/>
    </source>
</evidence>
<feature type="transmembrane region" description="Helical" evidence="11">
    <location>
        <begin position="220"/>
        <end position="238"/>
    </location>
</feature>
<organism evidence="13 14">
    <name type="scientific">Salsuginibacillus halophilus</name>
    <dbReference type="NCBI Taxonomy" id="517424"/>
    <lineage>
        <taxon>Bacteria</taxon>
        <taxon>Bacillati</taxon>
        <taxon>Bacillota</taxon>
        <taxon>Bacilli</taxon>
        <taxon>Bacillales</taxon>
        <taxon>Bacillaceae</taxon>
        <taxon>Salsuginibacillus</taxon>
    </lineage>
</organism>
<dbReference type="PRINTS" id="PR00812">
    <property type="entry name" value="BCTERIALGSPF"/>
</dbReference>
<keyword evidence="6 9" id="KW-0812">Transmembrane</keyword>
<evidence type="ECO:0000256" key="5">
    <source>
        <dbReference type="ARBA" id="ARBA00022519"/>
    </source>
</evidence>
<evidence type="ECO:0000313" key="13">
    <source>
        <dbReference type="EMBL" id="PSL43980.1"/>
    </source>
</evidence>
<feature type="compositionally biased region" description="Basic residues" evidence="10">
    <location>
        <begin position="1"/>
        <end position="17"/>
    </location>
</feature>
<feature type="domain" description="Type II secretion system protein GspF" evidence="12">
    <location>
        <begin position="67"/>
        <end position="190"/>
    </location>
</feature>
<dbReference type="InterPro" id="IPR003004">
    <property type="entry name" value="GspF/PilC"/>
</dbReference>
<dbReference type="InterPro" id="IPR018076">
    <property type="entry name" value="T2SS_GspF_dom"/>
</dbReference>
<dbReference type="FunFam" id="1.20.81.30:FF:000001">
    <property type="entry name" value="Type II secretion system protein F"/>
    <property type="match status" value="2"/>
</dbReference>
<dbReference type="PANTHER" id="PTHR30012">
    <property type="entry name" value="GENERAL SECRETION PATHWAY PROTEIN"/>
    <property type="match status" value="1"/>
</dbReference>
<evidence type="ECO:0000256" key="7">
    <source>
        <dbReference type="ARBA" id="ARBA00022989"/>
    </source>
</evidence>
<keyword evidence="14" id="KW-1185">Reference proteome</keyword>
<evidence type="ECO:0000259" key="12">
    <source>
        <dbReference type="Pfam" id="PF00482"/>
    </source>
</evidence>
<dbReference type="GO" id="GO:0015628">
    <property type="term" value="P:protein secretion by the type II secretion system"/>
    <property type="evidence" value="ECO:0007669"/>
    <property type="project" value="TreeGrafter"/>
</dbReference>
<comment type="caution">
    <text evidence="13">The sequence shown here is derived from an EMBL/GenBank/DDBJ whole genome shotgun (WGS) entry which is preliminary data.</text>
</comment>
<dbReference type="GO" id="GO:0005886">
    <property type="term" value="C:plasma membrane"/>
    <property type="evidence" value="ECO:0007669"/>
    <property type="project" value="UniProtKB-SubCell"/>
</dbReference>
<dbReference type="AlphaFoldDB" id="A0A2P8HCM4"/>
<dbReference type="PROSITE" id="PS00874">
    <property type="entry name" value="T2SP_F"/>
    <property type="match status" value="1"/>
</dbReference>
<proteinExistence type="inferred from homology"/>
<feature type="region of interest" description="Disordered" evidence="10">
    <location>
        <begin position="1"/>
        <end position="24"/>
    </location>
</feature>
<sequence length="402" mass="45192">MAQYRYRGRDRRGRKVSGRMQGEAERDVRMQLKEDGIQVTELRPLNSILYKEINIGSGVKNKEFVIFLRQFATMLGAGISVVDATSILAGQSKNKVFRRVLQDVEEDLRAGRPYSEAADQHRRVFPPLFVNMMKAGEAGGNLDEILERLASYYERQNETRQKVVSALSYPIVIGLVAFFVVLFLLSFVVPTFIDMFEQYGSELPWITRFVMAAGEAAGSFWWLILLGLIGVVVAYIQLRKRSRQARYYIDYTLLRLPLFGQLLRKAALARMTRTLSSLFASSVPVLQSVSIVERVVGNEVISRVLQAARTSLERGERMSAPMDQHWAFPPMVAQMVAVGEQTGNLDEMLDKVADFYEAEVESATDQMKSLIEPLMILVLAGVVGVIVAAIAIPMFEVFGEVQ</sequence>
<dbReference type="RefSeq" id="WP_106589085.1">
    <property type="nucleotide sequence ID" value="NZ_PYAV01000009.1"/>
</dbReference>
<dbReference type="PANTHER" id="PTHR30012:SF0">
    <property type="entry name" value="TYPE II SECRETION SYSTEM PROTEIN F-RELATED"/>
    <property type="match status" value="1"/>
</dbReference>
<dbReference type="EMBL" id="PYAV01000009">
    <property type="protein sequence ID" value="PSL43980.1"/>
    <property type="molecule type" value="Genomic_DNA"/>
</dbReference>
<feature type="transmembrane region" description="Helical" evidence="11">
    <location>
        <begin position="374"/>
        <end position="395"/>
    </location>
</feature>
<accession>A0A2P8HCM4</accession>
<feature type="domain" description="Type II secretion system protein GspF" evidence="12">
    <location>
        <begin position="272"/>
        <end position="393"/>
    </location>
</feature>
<dbReference type="Proteomes" id="UP000242310">
    <property type="component" value="Unassembled WGS sequence"/>
</dbReference>
<gene>
    <name evidence="13" type="ORF">B0H94_10936</name>
</gene>